<comment type="caution">
    <text evidence="5">The sequence shown here is derived from an EMBL/GenBank/DDBJ whole genome shotgun (WGS) entry which is preliminary data.</text>
</comment>
<dbReference type="PROSITE" id="PS50943">
    <property type="entry name" value="HTH_CROC1"/>
    <property type="match status" value="1"/>
</dbReference>
<dbReference type="SMART" id="SM00530">
    <property type="entry name" value="HTH_XRE"/>
    <property type="match status" value="1"/>
</dbReference>
<reference evidence="5 6" key="1">
    <citation type="journal article" date="2017" name="Int. J. Syst. Evol. Microbiol.">
        <title>Ramlibacter monticola sp. nov., isolated from forest soil.</title>
        <authorList>
            <person name="Chaudhary D.K."/>
            <person name="Kim J."/>
        </authorList>
    </citation>
    <scope>NUCLEOTIDE SEQUENCE [LARGE SCALE GENOMIC DNA]</scope>
    <source>
        <strain evidence="5 6">KACC 19175</strain>
    </source>
</reference>
<sequence length="235" mass="25342">MAASELDDLTGPIEEMSLKDRIREAMGERSSAELAKAVGVTSSAVSLWLTGQTKTLKGDTAILLERVTGYRANWLISGRGPKRVESAQATDLPPLYAGRRSGVRSVPVVGMAKMGERGFYEEISSIPGAGDGHINIATNDLNAYALKVRGNSMAPAIRDGWFVLVEPNAAPAVGEYVLVKMLDGQKMVKELLYQRSDCIEVLSVNSGERQTIYVDELDSVQAVSAVVSPSKWKPD</sequence>
<organism evidence="5 6">
    <name type="scientific">Ramlibacter monticola</name>
    <dbReference type="NCBI Taxonomy" id="1926872"/>
    <lineage>
        <taxon>Bacteria</taxon>
        <taxon>Pseudomonadati</taxon>
        <taxon>Pseudomonadota</taxon>
        <taxon>Betaproteobacteria</taxon>
        <taxon>Burkholderiales</taxon>
        <taxon>Comamonadaceae</taxon>
        <taxon>Ramlibacter</taxon>
    </lineage>
</organism>
<keyword evidence="1" id="KW-0805">Transcription regulation</keyword>
<gene>
    <name evidence="5" type="ORF">JJ685_05370</name>
</gene>
<dbReference type="InterPro" id="IPR010982">
    <property type="entry name" value="Lambda_DNA-bd_dom_sf"/>
</dbReference>
<dbReference type="InterPro" id="IPR015927">
    <property type="entry name" value="Peptidase_S24_S26A/B/C"/>
</dbReference>
<evidence type="ECO:0000256" key="1">
    <source>
        <dbReference type="ARBA" id="ARBA00023015"/>
    </source>
</evidence>
<dbReference type="Gene3D" id="1.10.260.40">
    <property type="entry name" value="lambda repressor-like DNA-binding domains"/>
    <property type="match status" value="1"/>
</dbReference>
<dbReference type="Gene3D" id="2.10.109.10">
    <property type="entry name" value="Umud Fragment, subunit A"/>
    <property type="match status" value="1"/>
</dbReference>
<feature type="domain" description="HTH cro/C1-type" evidence="4">
    <location>
        <begin position="32"/>
        <end position="75"/>
    </location>
</feature>
<dbReference type="GO" id="GO:0003677">
    <property type="term" value="F:DNA binding"/>
    <property type="evidence" value="ECO:0007669"/>
    <property type="project" value="UniProtKB-KW"/>
</dbReference>
<dbReference type="Pfam" id="PF01381">
    <property type="entry name" value="HTH_3"/>
    <property type="match status" value="1"/>
</dbReference>
<evidence type="ECO:0000313" key="5">
    <source>
        <dbReference type="EMBL" id="MBL0390568.1"/>
    </source>
</evidence>
<dbReference type="SUPFAM" id="SSF51306">
    <property type="entry name" value="LexA/Signal peptidase"/>
    <property type="match status" value="1"/>
</dbReference>
<dbReference type="SUPFAM" id="SSF47413">
    <property type="entry name" value="lambda repressor-like DNA-binding domains"/>
    <property type="match status" value="1"/>
</dbReference>
<dbReference type="RefSeq" id="WP_201673162.1">
    <property type="nucleotide sequence ID" value="NZ_JAEQNE010000001.1"/>
</dbReference>
<dbReference type="PANTHER" id="PTHR40661">
    <property type="match status" value="1"/>
</dbReference>
<protein>
    <submittedName>
        <fullName evidence="5">Helix-turn-helix transcriptional regulator</fullName>
    </submittedName>
</protein>
<dbReference type="EMBL" id="JAEQNE010000001">
    <property type="protein sequence ID" value="MBL0390568.1"/>
    <property type="molecule type" value="Genomic_DNA"/>
</dbReference>
<name>A0A936YXB5_9BURK</name>
<dbReference type="AlphaFoldDB" id="A0A936YXB5"/>
<proteinExistence type="predicted"/>
<dbReference type="InterPro" id="IPR039418">
    <property type="entry name" value="LexA-like"/>
</dbReference>
<evidence type="ECO:0000313" key="6">
    <source>
        <dbReference type="Proteomes" id="UP000599109"/>
    </source>
</evidence>
<evidence type="ECO:0000259" key="4">
    <source>
        <dbReference type="PROSITE" id="PS50943"/>
    </source>
</evidence>
<keyword evidence="6" id="KW-1185">Reference proteome</keyword>
<dbReference type="Proteomes" id="UP000599109">
    <property type="component" value="Unassembled WGS sequence"/>
</dbReference>
<evidence type="ECO:0000256" key="3">
    <source>
        <dbReference type="ARBA" id="ARBA00023163"/>
    </source>
</evidence>
<dbReference type="PANTHER" id="PTHR40661:SF3">
    <property type="entry name" value="FELS-1 PROPHAGE TRANSCRIPTIONAL REGULATOR"/>
    <property type="match status" value="1"/>
</dbReference>
<dbReference type="CDD" id="cd00093">
    <property type="entry name" value="HTH_XRE"/>
    <property type="match status" value="1"/>
</dbReference>
<dbReference type="Pfam" id="PF00717">
    <property type="entry name" value="Peptidase_S24"/>
    <property type="match status" value="1"/>
</dbReference>
<dbReference type="InterPro" id="IPR001387">
    <property type="entry name" value="Cro/C1-type_HTH"/>
</dbReference>
<evidence type="ECO:0000256" key="2">
    <source>
        <dbReference type="ARBA" id="ARBA00023125"/>
    </source>
</evidence>
<dbReference type="CDD" id="cd06529">
    <property type="entry name" value="S24_LexA-like"/>
    <property type="match status" value="1"/>
</dbReference>
<accession>A0A936YXB5</accession>
<dbReference type="InterPro" id="IPR036286">
    <property type="entry name" value="LexA/Signal_pep-like_sf"/>
</dbReference>
<keyword evidence="2" id="KW-0238">DNA-binding</keyword>
<keyword evidence="3" id="KW-0804">Transcription</keyword>